<reference evidence="1 2" key="1">
    <citation type="journal article" date="2006" name="Nat. Biotechnol.">
        <title>Complete genome of the mutualistic, N2-fixing grass endophyte Azoarcus sp. strain BH72.</title>
        <authorList>
            <person name="Krause A."/>
            <person name="Ramakumar A."/>
            <person name="Bartels D."/>
            <person name="Battistoni F."/>
            <person name="Bekel T."/>
            <person name="Boch J."/>
            <person name="Boehm M."/>
            <person name="Friedrich F."/>
            <person name="Hurek T."/>
            <person name="Krause L."/>
            <person name="Linke B."/>
            <person name="McHardy A.C."/>
            <person name="Sarkar A."/>
            <person name="Schneiker S."/>
            <person name="Syed A.A."/>
            <person name="Thauer R."/>
            <person name="Vorhoelter F.-J."/>
            <person name="Weidner S."/>
            <person name="Puehler A."/>
            <person name="Reinhold-Hurek B."/>
            <person name="Kaiser O."/>
            <person name="Goesmann A."/>
        </authorList>
    </citation>
    <scope>NUCLEOTIDE SEQUENCE [LARGE SCALE GENOMIC DNA]</scope>
    <source>
        <strain evidence="1 2">BH72</strain>
    </source>
</reference>
<dbReference type="EMBL" id="AM406670">
    <property type="protein sequence ID" value="CAL96163.1"/>
    <property type="molecule type" value="Genomic_DNA"/>
</dbReference>
<keyword evidence="2" id="KW-1185">Reference proteome</keyword>
<dbReference type="HOGENOM" id="CLU_1727610_0_0_4"/>
<evidence type="ECO:0000313" key="2">
    <source>
        <dbReference type="Proteomes" id="UP000002588"/>
    </source>
</evidence>
<gene>
    <name evidence="1" type="ordered locus">azo3547</name>
</gene>
<dbReference type="KEGG" id="aoa:dqs_3690"/>
<proteinExistence type="predicted"/>
<dbReference type="AlphaFoldDB" id="A1KBF7"/>
<sequence>MATVARILAAAIALQALPAAAFFMTGLRGPDSPSEAPSYYSGVSLLFTILLSAELSDQGWCGLSDALVDLVRTEQSRTTVHLRNKANDAMLALEIPNEALEGKEIRVGDAAEVVPQPAGLIVKMTEAKLAFFVALPDSSDLLHSQRIGVVQ</sequence>
<dbReference type="KEGG" id="azo:azo3547"/>
<evidence type="ECO:0000313" key="1">
    <source>
        <dbReference type="EMBL" id="CAL96163.1"/>
    </source>
</evidence>
<organism evidence="1 2">
    <name type="scientific">Azoarcus sp. (strain BH72)</name>
    <dbReference type="NCBI Taxonomy" id="418699"/>
    <lineage>
        <taxon>Bacteria</taxon>
        <taxon>Pseudomonadati</taxon>
        <taxon>Pseudomonadota</taxon>
        <taxon>Betaproteobacteria</taxon>
        <taxon>Rhodocyclales</taxon>
        <taxon>Zoogloeaceae</taxon>
        <taxon>Azoarcus</taxon>
    </lineage>
</organism>
<accession>A1KBF7</accession>
<protein>
    <submittedName>
        <fullName evidence="1">Hypothetical secreted protein</fullName>
    </submittedName>
</protein>
<name>A1KBF7_AZOSB</name>
<dbReference type="STRING" id="62928.azo3547"/>
<dbReference type="Proteomes" id="UP000002588">
    <property type="component" value="Chromosome"/>
</dbReference>